<dbReference type="SMART" id="SM00343">
    <property type="entry name" value="ZnF_C2HC"/>
    <property type="match status" value="1"/>
</dbReference>
<comment type="caution">
    <text evidence="4">The sequence shown here is derived from an EMBL/GenBank/DDBJ whole genome shotgun (WGS) entry which is preliminary data.</text>
</comment>
<keyword evidence="1" id="KW-0862">Zinc</keyword>
<gene>
    <name evidence="4" type="ORF">H4Q32_008847</name>
</gene>
<dbReference type="Proteomes" id="UP000830375">
    <property type="component" value="Unassembled WGS sequence"/>
</dbReference>
<dbReference type="SUPFAM" id="SSF57756">
    <property type="entry name" value="Retrovirus zinc finger-like domains"/>
    <property type="match status" value="1"/>
</dbReference>
<accession>A0ABQ8M3M1</accession>
<keyword evidence="5" id="KW-1185">Reference proteome</keyword>
<evidence type="ECO:0000259" key="3">
    <source>
        <dbReference type="PROSITE" id="PS50158"/>
    </source>
</evidence>
<dbReference type="InterPro" id="IPR043128">
    <property type="entry name" value="Rev_trsase/Diguanyl_cyclase"/>
</dbReference>
<dbReference type="InterPro" id="IPR036875">
    <property type="entry name" value="Znf_CCHC_sf"/>
</dbReference>
<dbReference type="EMBL" id="JACTAM010000013">
    <property type="protein sequence ID" value="KAI2657504.1"/>
    <property type="molecule type" value="Genomic_DNA"/>
</dbReference>
<reference evidence="4 5" key="1">
    <citation type="submission" date="2022-01" db="EMBL/GenBank/DDBJ databases">
        <title>A high-quality chromosome-level genome assembly of rohu carp, Labeo rohita.</title>
        <authorList>
            <person name="Arick M.A. II"/>
            <person name="Hsu C.-Y."/>
            <person name="Magbanua Z."/>
            <person name="Pechanova O."/>
            <person name="Grover C."/>
            <person name="Miller E."/>
            <person name="Thrash A."/>
            <person name="Ezzel L."/>
            <person name="Alam S."/>
            <person name="Benzie J."/>
            <person name="Hamilton M."/>
            <person name="Karsi A."/>
            <person name="Lawrence M.L."/>
            <person name="Peterson D.G."/>
        </authorList>
    </citation>
    <scope>NUCLEOTIDE SEQUENCE [LARGE SCALE GENOMIC DNA]</scope>
    <source>
        <strain evidence="5">BAU-BD-2019</strain>
        <tissue evidence="4">Blood</tissue>
    </source>
</reference>
<dbReference type="InterPro" id="IPR005162">
    <property type="entry name" value="Retrotrans_gag_dom"/>
</dbReference>
<dbReference type="Pfam" id="PF03732">
    <property type="entry name" value="Retrotrans_gag"/>
    <property type="match status" value="1"/>
</dbReference>
<feature type="region of interest" description="Disordered" evidence="2">
    <location>
        <begin position="25"/>
        <end position="55"/>
    </location>
</feature>
<evidence type="ECO:0000256" key="2">
    <source>
        <dbReference type="SAM" id="MobiDB-lite"/>
    </source>
</evidence>
<evidence type="ECO:0000313" key="5">
    <source>
        <dbReference type="Proteomes" id="UP000830375"/>
    </source>
</evidence>
<dbReference type="PANTHER" id="PTHR37984">
    <property type="entry name" value="PROTEIN CBG26694"/>
    <property type="match status" value="1"/>
</dbReference>
<dbReference type="Gene3D" id="3.30.70.270">
    <property type="match status" value="1"/>
</dbReference>
<keyword evidence="1" id="KW-0479">Metal-binding</keyword>
<dbReference type="InterPro" id="IPR043502">
    <property type="entry name" value="DNA/RNA_pol_sf"/>
</dbReference>
<name>A0ABQ8M3M1_LABRO</name>
<evidence type="ECO:0000313" key="4">
    <source>
        <dbReference type="EMBL" id="KAI2657504.1"/>
    </source>
</evidence>
<evidence type="ECO:0000256" key="1">
    <source>
        <dbReference type="PROSITE-ProRule" id="PRU00047"/>
    </source>
</evidence>
<dbReference type="InterPro" id="IPR001878">
    <property type="entry name" value="Znf_CCHC"/>
</dbReference>
<keyword evidence="1" id="KW-0863">Zinc-finger</keyword>
<protein>
    <submittedName>
        <fullName evidence="4">Mitochondrial protein</fullName>
    </submittedName>
</protein>
<dbReference type="InterPro" id="IPR050951">
    <property type="entry name" value="Retrovirus_Pol_polyprotein"/>
</dbReference>
<proteinExistence type="predicted"/>
<organism evidence="4 5">
    <name type="scientific">Labeo rohita</name>
    <name type="common">Indian major carp</name>
    <name type="synonym">Cyprinus rohita</name>
    <dbReference type="NCBI Taxonomy" id="84645"/>
    <lineage>
        <taxon>Eukaryota</taxon>
        <taxon>Metazoa</taxon>
        <taxon>Chordata</taxon>
        <taxon>Craniata</taxon>
        <taxon>Vertebrata</taxon>
        <taxon>Euteleostomi</taxon>
        <taxon>Actinopterygii</taxon>
        <taxon>Neopterygii</taxon>
        <taxon>Teleostei</taxon>
        <taxon>Ostariophysi</taxon>
        <taxon>Cypriniformes</taxon>
        <taxon>Cyprinidae</taxon>
        <taxon>Labeoninae</taxon>
        <taxon>Labeonini</taxon>
        <taxon>Labeo</taxon>
    </lineage>
</organism>
<dbReference type="SUPFAM" id="SSF56672">
    <property type="entry name" value="DNA/RNA polymerases"/>
    <property type="match status" value="1"/>
</dbReference>
<dbReference type="PROSITE" id="PS50158">
    <property type="entry name" value="ZF_CCHC"/>
    <property type="match status" value="1"/>
</dbReference>
<sequence length="311" mass="34917">MGHAIQALVSQVSELISQLQHLQMEPTQKPTVPNPPAVPDTSPTTHSAEPRLPSPTVYSDELRKVFDRAASGKEAARILAELHQAHRTVTDYSIEFRTLAAECKWNTEAQWDMFLHRLSPHIQIQPMQMGQSRLSPREREKRRSRGLCLYCGEAGHMVAQCPVYVKAEKCIYHTRSVPFLGYIVSAEEVRLDPNKVKAVVDWPIPNSRKALQRFLGFARFYRRFIRNFSQLASPLTALTSTKTAFRWSNAADVAFTKLKDCFVSAPILIAPDPSRQLGDTSEGAVGNQAHLGRVASLVGGFGGFFYRLDRR</sequence>
<dbReference type="Gene3D" id="4.10.60.10">
    <property type="entry name" value="Zinc finger, CCHC-type"/>
    <property type="match status" value="1"/>
</dbReference>
<feature type="domain" description="CCHC-type" evidence="3">
    <location>
        <begin position="148"/>
        <end position="162"/>
    </location>
</feature>
<dbReference type="PANTHER" id="PTHR37984:SF5">
    <property type="entry name" value="PROTEIN NYNRIN-LIKE"/>
    <property type="match status" value="1"/>
</dbReference>